<dbReference type="Gene3D" id="1.10.700.10">
    <property type="entry name" value="Dioxygenase LigAB, LigA subunit"/>
    <property type="match status" value="1"/>
</dbReference>
<dbReference type="Pfam" id="PF07746">
    <property type="entry name" value="LigA"/>
    <property type="match status" value="1"/>
</dbReference>
<dbReference type="KEGG" id="pfla:Pflav_029930"/>
<dbReference type="AlphaFoldDB" id="A0A6F8XRX9"/>
<sequence>MRAADLSDDEIDLVRQRDWTGLMRAGGHLQSVLKLAATVGQDLWHVGAHNAGCTKDELVAACPRRVTGLPGSDG</sequence>
<name>A0A6F8XRX9_9ACTN</name>
<reference evidence="2 3" key="1">
    <citation type="submission" date="2020-03" db="EMBL/GenBank/DDBJ databases">
        <title>Whole genome shotgun sequence of Phytohabitans flavus NBRC 107702.</title>
        <authorList>
            <person name="Komaki H."/>
            <person name="Tamura T."/>
        </authorList>
    </citation>
    <scope>NUCLEOTIDE SEQUENCE [LARGE SCALE GENOMIC DNA]</scope>
    <source>
        <strain evidence="2 3">NBRC 107702</strain>
    </source>
</reference>
<dbReference type="SUPFAM" id="SSF48076">
    <property type="entry name" value="LigA subunit of an aromatic-ring-opening dioxygenase LigAB"/>
    <property type="match status" value="1"/>
</dbReference>
<proteinExistence type="predicted"/>
<dbReference type="InterPro" id="IPR011986">
    <property type="entry name" value="Xdiol_dOase_LigA"/>
</dbReference>
<accession>A0A6F8XRX9</accession>
<reference evidence="2 3" key="2">
    <citation type="submission" date="2020-03" db="EMBL/GenBank/DDBJ databases">
        <authorList>
            <person name="Ichikawa N."/>
            <person name="Kimura A."/>
            <person name="Kitahashi Y."/>
            <person name="Uohara A."/>
        </authorList>
    </citation>
    <scope>NUCLEOTIDE SEQUENCE [LARGE SCALE GENOMIC DNA]</scope>
    <source>
        <strain evidence="2 3">NBRC 107702</strain>
    </source>
</reference>
<dbReference type="EMBL" id="AP022870">
    <property type="protein sequence ID" value="BCB76583.1"/>
    <property type="molecule type" value="Genomic_DNA"/>
</dbReference>
<dbReference type="Proteomes" id="UP000502508">
    <property type="component" value="Chromosome"/>
</dbReference>
<keyword evidence="3" id="KW-1185">Reference proteome</keyword>
<organism evidence="2 3">
    <name type="scientific">Phytohabitans flavus</name>
    <dbReference type="NCBI Taxonomy" id="1076124"/>
    <lineage>
        <taxon>Bacteria</taxon>
        <taxon>Bacillati</taxon>
        <taxon>Actinomycetota</taxon>
        <taxon>Actinomycetes</taxon>
        <taxon>Micromonosporales</taxon>
        <taxon>Micromonosporaceae</taxon>
    </lineage>
</organism>
<feature type="domain" description="Extradiol ring-cleavage dioxygenase LigAB LigA subunit" evidence="1">
    <location>
        <begin position="1"/>
        <end position="58"/>
    </location>
</feature>
<evidence type="ECO:0000259" key="1">
    <source>
        <dbReference type="Pfam" id="PF07746"/>
    </source>
</evidence>
<evidence type="ECO:0000313" key="2">
    <source>
        <dbReference type="EMBL" id="BCB76583.1"/>
    </source>
</evidence>
<dbReference type="InterPro" id="IPR036622">
    <property type="entry name" value="LigA_sf"/>
</dbReference>
<protein>
    <recommendedName>
        <fullName evidence="1">Extradiol ring-cleavage dioxygenase LigAB LigA subunit domain-containing protein</fullName>
    </recommendedName>
</protein>
<evidence type="ECO:0000313" key="3">
    <source>
        <dbReference type="Proteomes" id="UP000502508"/>
    </source>
</evidence>
<gene>
    <name evidence="2" type="ORF">Pflav_029930</name>
</gene>